<reference evidence="18 19" key="1">
    <citation type="submission" date="2018-09" db="EMBL/GenBank/DDBJ databases">
        <title>Paenibacillus aracenensis nov. sp. isolated from a cave in southern Spain.</title>
        <authorList>
            <person name="Jurado V."/>
            <person name="Gutierrez-Patricio S."/>
            <person name="Gonzalez-Pimentel J.L."/>
            <person name="Miller A.Z."/>
            <person name="Laiz L."/>
            <person name="Saiz-Jimenez C."/>
        </authorList>
    </citation>
    <scope>NUCLEOTIDE SEQUENCE [LARGE SCALE GENOMIC DNA]</scope>
    <source>
        <strain evidence="18 19">DSM 22867</strain>
    </source>
</reference>
<dbReference type="InterPro" id="IPR012338">
    <property type="entry name" value="Beta-lactam/transpept-like"/>
</dbReference>
<evidence type="ECO:0000256" key="14">
    <source>
        <dbReference type="PIRSR" id="PIRSR618044-2"/>
    </source>
</evidence>
<evidence type="ECO:0000256" key="8">
    <source>
        <dbReference type="ARBA" id="ARBA00022801"/>
    </source>
</evidence>
<keyword evidence="16" id="KW-1133">Transmembrane helix</keyword>
<feature type="active site" description="Proton acceptor" evidence="13">
    <location>
        <position position="94"/>
    </location>
</feature>
<comment type="similarity">
    <text evidence="3 15">Belongs to the peptidase S11 family.</text>
</comment>
<organism evidence="18 19">
    <name type="scientific">Paenibacillus nanensis</name>
    <dbReference type="NCBI Taxonomy" id="393251"/>
    <lineage>
        <taxon>Bacteria</taxon>
        <taxon>Bacillati</taxon>
        <taxon>Bacillota</taxon>
        <taxon>Bacilli</taxon>
        <taxon>Bacillales</taxon>
        <taxon>Paenibacillaceae</taxon>
        <taxon>Paenibacillus</taxon>
    </lineage>
</organism>
<feature type="binding site" evidence="14">
    <location>
        <position position="268"/>
    </location>
    <ligand>
        <name>substrate</name>
    </ligand>
</feature>
<dbReference type="Pfam" id="PF07943">
    <property type="entry name" value="PBP5_C"/>
    <property type="match status" value="1"/>
</dbReference>
<dbReference type="EMBL" id="QXQA01000012">
    <property type="protein sequence ID" value="RIX50939.1"/>
    <property type="molecule type" value="Genomic_DNA"/>
</dbReference>
<dbReference type="EC" id="3.4.16.4" evidence="4"/>
<dbReference type="Pfam" id="PF00768">
    <property type="entry name" value="Peptidase_S11"/>
    <property type="match status" value="1"/>
</dbReference>
<dbReference type="PANTHER" id="PTHR21581">
    <property type="entry name" value="D-ALANYL-D-ALANINE CARBOXYPEPTIDASE"/>
    <property type="match status" value="1"/>
</dbReference>
<feature type="transmembrane region" description="Helical" evidence="16">
    <location>
        <begin position="21"/>
        <end position="50"/>
    </location>
</feature>
<evidence type="ECO:0000256" key="12">
    <source>
        <dbReference type="ARBA" id="ARBA00034000"/>
    </source>
</evidence>
<evidence type="ECO:0000313" key="19">
    <source>
        <dbReference type="Proteomes" id="UP000266482"/>
    </source>
</evidence>
<protein>
    <recommendedName>
        <fullName evidence="4">serine-type D-Ala-D-Ala carboxypeptidase</fullName>
        <ecNumber evidence="4">3.4.16.4</ecNumber>
    </recommendedName>
</protein>
<proteinExistence type="inferred from homology"/>
<dbReference type="InterPro" id="IPR001967">
    <property type="entry name" value="Peptidase_S11_N"/>
</dbReference>
<dbReference type="GO" id="GO:0008360">
    <property type="term" value="P:regulation of cell shape"/>
    <property type="evidence" value="ECO:0007669"/>
    <property type="project" value="UniProtKB-KW"/>
</dbReference>
<dbReference type="Proteomes" id="UP000266482">
    <property type="component" value="Unassembled WGS sequence"/>
</dbReference>
<evidence type="ECO:0000256" key="2">
    <source>
        <dbReference type="ARBA" id="ARBA00004752"/>
    </source>
</evidence>
<dbReference type="GO" id="GO:0009252">
    <property type="term" value="P:peptidoglycan biosynthetic process"/>
    <property type="evidence" value="ECO:0007669"/>
    <property type="project" value="UniProtKB-UniPathway"/>
</dbReference>
<keyword evidence="7" id="KW-0732">Signal</keyword>
<comment type="pathway">
    <text evidence="2">Cell wall biogenesis; peptidoglycan biosynthesis.</text>
</comment>
<gene>
    <name evidence="18" type="ORF">D3P08_17740</name>
</gene>
<feature type="active site" description="Acyl-ester intermediate" evidence="13">
    <location>
        <position position="91"/>
    </location>
</feature>
<accession>A0A3A1UQY1</accession>
<dbReference type="InterPro" id="IPR012907">
    <property type="entry name" value="Peptidase_S11_C"/>
</dbReference>
<evidence type="ECO:0000313" key="18">
    <source>
        <dbReference type="EMBL" id="RIX50939.1"/>
    </source>
</evidence>
<evidence type="ECO:0000256" key="3">
    <source>
        <dbReference type="ARBA" id="ARBA00007164"/>
    </source>
</evidence>
<dbReference type="InterPro" id="IPR015956">
    <property type="entry name" value="Peniciliin-bd_prot_C_sf"/>
</dbReference>
<keyword evidence="19" id="KW-1185">Reference proteome</keyword>
<dbReference type="SUPFAM" id="SSF69189">
    <property type="entry name" value="Penicillin-binding protein associated domain"/>
    <property type="match status" value="1"/>
</dbReference>
<dbReference type="Gene3D" id="3.40.710.10">
    <property type="entry name" value="DD-peptidase/beta-lactamase superfamily"/>
    <property type="match status" value="1"/>
</dbReference>
<dbReference type="PANTHER" id="PTHR21581:SF11">
    <property type="entry name" value="D-ALANYL-D-ALANINE CARBOXYPEPTIDASE DACA"/>
    <property type="match status" value="1"/>
</dbReference>
<evidence type="ECO:0000256" key="7">
    <source>
        <dbReference type="ARBA" id="ARBA00022729"/>
    </source>
</evidence>
<evidence type="ECO:0000256" key="15">
    <source>
        <dbReference type="RuleBase" id="RU004016"/>
    </source>
</evidence>
<comment type="caution">
    <text evidence="18">The sequence shown here is derived from an EMBL/GenBank/DDBJ whole genome shotgun (WGS) entry which is preliminary data.</text>
</comment>
<evidence type="ECO:0000256" key="11">
    <source>
        <dbReference type="ARBA" id="ARBA00023316"/>
    </source>
</evidence>
<evidence type="ECO:0000256" key="5">
    <source>
        <dbReference type="ARBA" id="ARBA00022645"/>
    </source>
</evidence>
<evidence type="ECO:0000256" key="10">
    <source>
        <dbReference type="ARBA" id="ARBA00022984"/>
    </source>
</evidence>
<evidence type="ECO:0000256" key="9">
    <source>
        <dbReference type="ARBA" id="ARBA00022960"/>
    </source>
</evidence>
<name>A0A3A1UQY1_9BACL</name>
<keyword evidence="9" id="KW-0133">Cell shape</keyword>
<evidence type="ECO:0000256" key="1">
    <source>
        <dbReference type="ARBA" id="ARBA00003217"/>
    </source>
</evidence>
<feature type="domain" description="Peptidase S11 D-Ala-D-Ala carboxypeptidase A C-terminal" evidence="17">
    <location>
        <begin position="318"/>
        <end position="419"/>
    </location>
</feature>
<evidence type="ECO:0000256" key="4">
    <source>
        <dbReference type="ARBA" id="ARBA00012448"/>
    </source>
</evidence>
<dbReference type="InterPro" id="IPR037167">
    <property type="entry name" value="Peptidase_S11_C_sf"/>
</dbReference>
<dbReference type="Gene3D" id="2.60.410.10">
    <property type="entry name" value="D-Ala-D-Ala carboxypeptidase, C-terminal domain"/>
    <property type="match status" value="1"/>
</dbReference>
<keyword evidence="11" id="KW-0961">Cell wall biogenesis/degradation</keyword>
<dbReference type="PRINTS" id="PR00725">
    <property type="entry name" value="DADACBPTASE1"/>
</dbReference>
<evidence type="ECO:0000259" key="17">
    <source>
        <dbReference type="SMART" id="SM00936"/>
    </source>
</evidence>
<keyword evidence="10" id="KW-0573">Peptidoglycan synthesis</keyword>
<keyword evidence="5 18" id="KW-0121">Carboxypeptidase</keyword>
<dbReference type="InterPro" id="IPR018044">
    <property type="entry name" value="Peptidase_S11"/>
</dbReference>
<keyword evidence="16" id="KW-0812">Transmembrane</keyword>
<dbReference type="AlphaFoldDB" id="A0A3A1UQY1"/>
<evidence type="ECO:0000256" key="13">
    <source>
        <dbReference type="PIRSR" id="PIRSR618044-1"/>
    </source>
</evidence>
<evidence type="ECO:0000256" key="6">
    <source>
        <dbReference type="ARBA" id="ARBA00022670"/>
    </source>
</evidence>
<keyword evidence="8" id="KW-0378">Hydrolase</keyword>
<dbReference type="OrthoDB" id="9791132at2"/>
<keyword evidence="16" id="KW-0472">Membrane</keyword>
<comment type="catalytic activity">
    <reaction evidence="12">
        <text>Preferential cleavage: (Ac)2-L-Lys-D-Ala-|-D-Ala. Also transpeptidation of peptidyl-alanyl moieties that are N-acyl substituents of D-alanine.</text>
        <dbReference type="EC" id="3.4.16.4"/>
    </reaction>
</comment>
<feature type="active site" evidence="13">
    <location>
        <position position="153"/>
    </location>
</feature>
<comment type="function">
    <text evidence="1">Removes C-terminal D-alanyl residues from sugar-peptide cell wall precursors.</text>
</comment>
<dbReference type="GO" id="GO:0071555">
    <property type="term" value="P:cell wall organization"/>
    <property type="evidence" value="ECO:0007669"/>
    <property type="project" value="UniProtKB-KW"/>
</dbReference>
<dbReference type="GO" id="GO:0009002">
    <property type="term" value="F:serine-type D-Ala-D-Ala carboxypeptidase activity"/>
    <property type="evidence" value="ECO:0007669"/>
    <property type="project" value="UniProtKB-EC"/>
</dbReference>
<evidence type="ECO:0000256" key="16">
    <source>
        <dbReference type="SAM" id="Phobius"/>
    </source>
</evidence>
<dbReference type="SUPFAM" id="SSF56601">
    <property type="entry name" value="beta-lactamase/transpeptidase-like"/>
    <property type="match status" value="1"/>
</dbReference>
<keyword evidence="6" id="KW-0645">Protease</keyword>
<dbReference type="GO" id="GO:0006508">
    <property type="term" value="P:proteolysis"/>
    <property type="evidence" value="ECO:0007669"/>
    <property type="project" value="UniProtKB-KW"/>
</dbReference>
<dbReference type="SMART" id="SM00936">
    <property type="entry name" value="PBP5_C"/>
    <property type="match status" value="1"/>
</dbReference>
<dbReference type="UniPathway" id="UPA00219"/>
<sequence length="445" mass="49048">MRNGQTKGKGETIVKVIGRPVRWLSVIAASLALWLAVLSLGATSALAVGFDNRPSTENSLGLEVKSAILIEADSGQVLFEVNPDQALPIASMTKLMTEYLVLKEIKNGRLTWEEIVTVDPVAADTDPSESQIYLAAGDQHSVRDLYIAMAVGSANDATKALAIRVAGSIDAFLEKMNATAQELGLTSAHFTSVTGFEDTTVMSARDVVVLSRHILLEHPEFLEISSLQEYKFRERDAAPMINFNYMLGANKNNQFLQHLAYEGVDGMKTGFINAAGYNFTGTVKRGDIRYISVVMDTKNKDARFYETAKLYDYAFATFEKKTVLPPKSVVETLETVKIKKGKKKTVPVVTDKDITFMVKKGVEPKIEMKGYELLPESELVAPIAAGTKVGTVTYTYKDDATGKDLDYTVNLVTTEEAEKAGWFSLFFRAIGDFFSNLWNSIMDLF</sequence>